<evidence type="ECO:0000256" key="5">
    <source>
        <dbReference type="ARBA" id="ARBA00023121"/>
    </source>
</evidence>
<dbReference type="GO" id="GO:0003988">
    <property type="term" value="F:acetyl-CoA C-acyltransferase activity"/>
    <property type="evidence" value="ECO:0007669"/>
    <property type="project" value="UniProtKB-ARBA"/>
</dbReference>
<evidence type="ECO:0000313" key="9">
    <source>
        <dbReference type="EMBL" id="QRG09328.1"/>
    </source>
</evidence>
<keyword evidence="5" id="KW-0446">Lipid-binding</keyword>
<evidence type="ECO:0000259" key="7">
    <source>
        <dbReference type="Pfam" id="PF00108"/>
    </source>
</evidence>
<dbReference type="GO" id="GO:0008289">
    <property type="term" value="F:lipid binding"/>
    <property type="evidence" value="ECO:0007669"/>
    <property type="project" value="UniProtKB-KW"/>
</dbReference>
<proteinExistence type="predicted"/>
<keyword evidence="4" id="KW-0445">Lipid transport</keyword>
<evidence type="ECO:0000256" key="3">
    <source>
        <dbReference type="ARBA" id="ARBA00022679"/>
    </source>
</evidence>
<reference evidence="9 10" key="1">
    <citation type="submission" date="2020-10" db="EMBL/GenBank/DDBJ databases">
        <title>Degradation of 1,4-Dioxane by Xanthobacter sp. YN2, via a Novel Group-2 Soluble Di-Iron Monooxygenase.</title>
        <authorList>
            <person name="Ma F."/>
            <person name="Wang Y."/>
            <person name="Yang J."/>
            <person name="Guo H."/>
            <person name="Su D."/>
            <person name="Yu L."/>
        </authorList>
    </citation>
    <scope>NUCLEOTIDE SEQUENCE [LARGE SCALE GENOMIC DNA]</scope>
    <source>
        <strain evidence="9 10">YN2</strain>
    </source>
</reference>
<dbReference type="PROSITE" id="PS00737">
    <property type="entry name" value="THIOLASE_2"/>
    <property type="match status" value="1"/>
</dbReference>
<dbReference type="InterPro" id="IPR020613">
    <property type="entry name" value="Thiolase_CS"/>
</dbReference>
<dbReference type="InterPro" id="IPR055140">
    <property type="entry name" value="Thiolase_C_2"/>
</dbReference>
<dbReference type="GO" id="GO:0006869">
    <property type="term" value="P:lipid transport"/>
    <property type="evidence" value="ECO:0007669"/>
    <property type="project" value="UniProtKB-KW"/>
</dbReference>
<dbReference type="EC" id="2.3.1.176" evidence="1"/>
<organism evidence="9 10">
    <name type="scientific">Xanthobacter dioxanivorans</name>
    <dbReference type="NCBI Taxonomy" id="2528964"/>
    <lineage>
        <taxon>Bacteria</taxon>
        <taxon>Pseudomonadati</taxon>
        <taxon>Pseudomonadota</taxon>
        <taxon>Alphaproteobacteria</taxon>
        <taxon>Hyphomicrobiales</taxon>
        <taxon>Xanthobacteraceae</taxon>
        <taxon>Xanthobacter</taxon>
    </lineage>
</organism>
<keyword evidence="10" id="KW-1185">Reference proteome</keyword>
<dbReference type="SUPFAM" id="SSF53901">
    <property type="entry name" value="Thiolase-like"/>
    <property type="match status" value="2"/>
</dbReference>
<evidence type="ECO:0000256" key="2">
    <source>
        <dbReference type="ARBA" id="ARBA00022448"/>
    </source>
</evidence>
<feature type="domain" description="Thiolase C-terminal" evidence="8">
    <location>
        <begin position="244"/>
        <end position="383"/>
    </location>
</feature>
<dbReference type="CDD" id="cd00829">
    <property type="entry name" value="SCP-x_thiolase"/>
    <property type="match status" value="1"/>
</dbReference>
<dbReference type="InterPro" id="IPR020616">
    <property type="entry name" value="Thiolase_N"/>
</dbReference>
<protein>
    <recommendedName>
        <fullName evidence="1">propanoyl-CoA C-acyltransferase</fullName>
        <ecNumber evidence="1">2.3.1.176</ecNumber>
    </recommendedName>
    <alternativeName>
        <fullName evidence="6">Propanoyl-CoA C-acyltransferase</fullName>
    </alternativeName>
</protein>
<dbReference type="EMBL" id="CP063362">
    <property type="protein sequence ID" value="QRG09328.1"/>
    <property type="molecule type" value="Genomic_DNA"/>
</dbReference>
<dbReference type="PANTHER" id="PTHR42870">
    <property type="entry name" value="ACETYL-COA C-ACETYLTRANSFERASE"/>
    <property type="match status" value="1"/>
</dbReference>
<evidence type="ECO:0000256" key="6">
    <source>
        <dbReference type="ARBA" id="ARBA00032316"/>
    </source>
</evidence>
<dbReference type="RefSeq" id="WP_203196251.1">
    <property type="nucleotide sequence ID" value="NZ_CP063362.1"/>
</dbReference>
<evidence type="ECO:0000313" key="10">
    <source>
        <dbReference type="Proteomes" id="UP000596427"/>
    </source>
</evidence>
<dbReference type="InterPro" id="IPR002155">
    <property type="entry name" value="Thiolase"/>
</dbReference>
<dbReference type="AlphaFoldDB" id="A0A974PT74"/>
<sequence length="387" mass="39739">MRSVFVAGVGSTAFGRHPDIAIEALAVRAADAAIRESGLDRAEVGALYLGNFVAGPLLGQEVLAGLVADGLGLPQIPCTKVEGACASGGIAFRHAYLAVATGMCDVALAVGAEKMTHADTAAVTSALNCAMDFRSDGVSGLTFPGLFGLAWRLYEERYGATRDQISEVVRKNKGNGLRNPLAQMGADLSRAEIGEARLICDPLRLYDCCPASDGAAAVLLVAADRLADVVPQPVEVIASAQARGSARIAGHPDLCTFEATVAAAQGAYRQAGIDPAEVSFVELHDCFSIAEIIDSEDLGLIPRGQGAAYAAEGRTAVRGDRPINASGGLLAKGHPVGATGLGQIYESVLQLRGTHPNQVKGATIGLTHNLGGTGVACTVNILRATDA</sequence>
<dbReference type="Gene3D" id="3.40.47.10">
    <property type="match status" value="1"/>
</dbReference>
<dbReference type="KEGG" id="xdi:EZH22_14360"/>
<evidence type="ECO:0000259" key="8">
    <source>
        <dbReference type="Pfam" id="PF22691"/>
    </source>
</evidence>
<dbReference type="PANTHER" id="PTHR42870:SF1">
    <property type="entry name" value="NON-SPECIFIC LIPID-TRANSFER PROTEIN-LIKE 2"/>
    <property type="match status" value="1"/>
</dbReference>
<dbReference type="Pfam" id="PF22691">
    <property type="entry name" value="Thiolase_C_1"/>
    <property type="match status" value="1"/>
</dbReference>
<dbReference type="Proteomes" id="UP000596427">
    <property type="component" value="Chromosome"/>
</dbReference>
<evidence type="ECO:0000256" key="1">
    <source>
        <dbReference type="ARBA" id="ARBA00012352"/>
    </source>
</evidence>
<gene>
    <name evidence="9" type="ORF">EZH22_14360</name>
</gene>
<feature type="domain" description="Thiolase N-terminal" evidence="7">
    <location>
        <begin position="4"/>
        <end position="223"/>
    </location>
</feature>
<dbReference type="Pfam" id="PF00108">
    <property type="entry name" value="Thiolase_N"/>
    <property type="match status" value="1"/>
</dbReference>
<dbReference type="InterPro" id="IPR016039">
    <property type="entry name" value="Thiolase-like"/>
</dbReference>
<dbReference type="PIRSF" id="PIRSF000429">
    <property type="entry name" value="Ac-CoA_Ac_transf"/>
    <property type="match status" value="1"/>
</dbReference>
<name>A0A974PT74_9HYPH</name>
<keyword evidence="2" id="KW-0813">Transport</keyword>
<accession>A0A974PT74</accession>
<keyword evidence="3" id="KW-0808">Transferase</keyword>
<evidence type="ECO:0000256" key="4">
    <source>
        <dbReference type="ARBA" id="ARBA00023055"/>
    </source>
</evidence>